<dbReference type="Proteomes" id="UP001239111">
    <property type="component" value="Chromosome 1"/>
</dbReference>
<protein>
    <submittedName>
        <fullName evidence="1">Uncharacterized protein</fullName>
    </submittedName>
</protein>
<reference evidence="1" key="1">
    <citation type="submission" date="2023-04" db="EMBL/GenBank/DDBJ databases">
        <title>A chromosome-level genome assembly of the parasitoid wasp Eretmocerus hayati.</title>
        <authorList>
            <person name="Zhong Y."/>
            <person name="Liu S."/>
            <person name="Liu Y."/>
        </authorList>
    </citation>
    <scope>NUCLEOTIDE SEQUENCE</scope>
    <source>
        <strain evidence="1">ZJU_SS_LIU_2023</strain>
    </source>
</reference>
<organism evidence="1 2">
    <name type="scientific">Eretmocerus hayati</name>
    <dbReference type="NCBI Taxonomy" id="131215"/>
    <lineage>
        <taxon>Eukaryota</taxon>
        <taxon>Metazoa</taxon>
        <taxon>Ecdysozoa</taxon>
        <taxon>Arthropoda</taxon>
        <taxon>Hexapoda</taxon>
        <taxon>Insecta</taxon>
        <taxon>Pterygota</taxon>
        <taxon>Neoptera</taxon>
        <taxon>Endopterygota</taxon>
        <taxon>Hymenoptera</taxon>
        <taxon>Apocrita</taxon>
        <taxon>Proctotrupomorpha</taxon>
        <taxon>Chalcidoidea</taxon>
        <taxon>Aphelinidae</taxon>
        <taxon>Aphelininae</taxon>
        <taxon>Eretmocerus</taxon>
    </lineage>
</organism>
<dbReference type="EMBL" id="CM056741">
    <property type="protein sequence ID" value="KAJ8687011.1"/>
    <property type="molecule type" value="Genomic_DNA"/>
</dbReference>
<evidence type="ECO:0000313" key="1">
    <source>
        <dbReference type="EMBL" id="KAJ8687011.1"/>
    </source>
</evidence>
<proteinExistence type="predicted"/>
<accession>A0ACC2PW52</accession>
<evidence type="ECO:0000313" key="2">
    <source>
        <dbReference type="Proteomes" id="UP001239111"/>
    </source>
</evidence>
<keyword evidence="2" id="KW-1185">Reference proteome</keyword>
<comment type="caution">
    <text evidence="1">The sequence shown here is derived from an EMBL/GenBank/DDBJ whole genome shotgun (WGS) entry which is preliminary data.</text>
</comment>
<sequence length="544" mass="62171">MTSQIVTRSYTQKEPNYSYITTPIFYVNAAPHIGHLYSAALADCLARYNLLQGRETFFSTGTDEHGNKVQQAAKSFHLPTSEYCGVISQKFLQMCDTFSINYTNFIRTTNSSHHDAVQHFWKILEQNGHIYKGEYAGWYCTSDESFLSDKDLVEKKTPSGEVVRVSAESGHVVEWTEETNFKFRLSKFQDDLKYWLKQEDVVQPSVFHKILSQMIDNEDCLSDLSVSRPRKRSLWGIPTPNDSDQTVYVWLDALVNYLTSLGYPDEKFRKFWPPTVQVIGKDILKFHGVYWPAFLIAAGLEPPRTLFCHSHWTVDGEKMSKSKGNVVSPFDAGELFTEEGLRYFLLRDSVPHNDSNYSTERVLNILNSELADNLGNLVSRCSGKLVNPRGEIPNITEVSHHLKSEPAESLRKNMESLGSTAKQHYESFYIHHVIDAVMATLKRANVMIDHHKPWELRKRPDDVEAMTELKAVLALALESARISAIVLYPVTPKLSTNLLDFLNVPEDSRSWKDISPKYLVGSAKDPEHFKYDTRILFPKIKLKA</sequence>
<gene>
    <name evidence="1" type="ORF">QAD02_022805</name>
</gene>
<name>A0ACC2PW52_9HYME</name>